<dbReference type="Pfam" id="PF00106">
    <property type="entry name" value="adh_short"/>
    <property type="match status" value="1"/>
</dbReference>
<dbReference type="EMBL" id="JAJNCT010000021">
    <property type="protein sequence ID" value="MCD2166676.1"/>
    <property type="molecule type" value="Genomic_DNA"/>
</dbReference>
<sequence>MASCDVLTIITGATRGLGQAMAVQLLAQPQACVLHIARHASDTLAQVAAARGASLWQWQADLVDASAVAAELAQWLSQHDAHWQEIRLINNAAVQAEQIAPVAMTPAASLRQVLRVDLEAPMLLTAAFLQATEGHAAHGTRRKVLNISSGLARLAVASMASYSAAKAGLDQFTRCLAQEEAAKSQGALVCALHPGVIDTGMQLQMRETTTQLFPAADRFGQLHLGGRLCSAEQAAQTVLQVLDGPHFGKQAIVELPV</sequence>
<evidence type="ECO:0000256" key="3">
    <source>
        <dbReference type="ARBA" id="ARBA00022857"/>
    </source>
</evidence>
<keyword evidence="4" id="KW-0560">Oxidoreductase</keyword>
<dbReference type="InterPro" id="IPR036291">
    <property type="entry name" value="NAD(P)-bd_dom_sf"/>
</dbReference>
<evidence type="ECO:0000256" key="4">
    <source>
        <dbReference type="ARBA" id="ARBA00023002"/>
    </source>
</evidence>
<dbReference type="RefSeq" id="WP_230777451.1">
    <property type="nucleotide sequence ID" value="NZ_JAJNCT010000021.1"/>
</dbReference>
<dbReference type="InterPro" id="IPR051721">
    <property type="entry name" value="Biopterin_syn/organic_redct"/>
</dbReference>
<dbReference type="GO" id="GO:0006729">
    <property type="term" value="P:tetrahydrobiopterin biosynthetic process"/>
    <property type="evidence" value="ECO:0007669"/>
    <property type="project" value="TreeGrafter"/>
</dbReference>
<evidence type="ECO:0000256" key="2">
    <source>
        <dbReference type="ARBA" id="ARBA00022490"/>
    </source>
</evidence>
<dbReference type="PRINTS" id="PR00081">
    <property type="entry name" value="GDHRDH"/>
</dbReference>
<dbReference type="PANTHER" id="PTHR44085">
    <property type="entry name" value="SEPIAPTERIN REDUCTASE"/>
    <property type="match status" value="1"/>
</dbReference>
<accession>A0AAW4XZ60</accession>
<keyword evidence="3" id="KW-0521">NADP</keyword>
<dbReference type="Gene3D" id="3.40.50.720">
    <property type="entry name" value="NAD(P)-binding Rossmann-like Domain"/>
    <property type="match status" value="1"/>
</dbReference>
<dbReference type="GO" id="GO:0005737">
    <property type="term" value="C:cytoplasm"/>
    <property type="evidence" value="ECO:0007669"/>
    <property type="project" value="UniProtKB-SubCell"/>
</dbReference>
<keyword evidence="6" id="KW-1185">Reference proteome</keyword>
<dbReference type="Proteomes" id="UP001199260">
    <property type="component" value="Unassembled WGS sequence"/>
</dbReference>
<dbReference type="SUPFAM" id="SSF51735">
    <property type="entry name" value="NAD(P)-binding Rossmann-fold domains"/>
    <property type="match status" value="1"/>
</dbReference>
<dbReference type="PANTHER" id="PTHR44085:SF2">
    <property type="entry name" value="SEPIAPTERIN REDUCTASE"/>
    <property type="match status" value="1"/>
</dbReference>
<evidence type="ECO:0000313" key="6">
    <source>
        <dbReference type="Proteomes" id="UP001199260"/>
    </source>
</evidence>
<keyword evidence="2" id="KW-0963">Cytoplasm</keyword>
<proteinExistence type="predicted"/>
<organism evidence="5 6">
    <name type="scientific">Comamonas koreensis</name>
    <dbReference type="NCBI Taxonomy" id="160825"/>
    <lineage>
        <taxon>Bacteria</taxon>
        <taxon>Pseudomonadati</taxon>
        <taxon>Pseudomonadota</taxon>
        <taxon>Betaproteobacteria</taxon>
        <taxon>Burkholderiales</taxon>
        <taxon>Comamonadaceae</taxon>
        <taxon>Comamonas</taxon>
    </lineage>
</organism>
<reference evidence="5 6" key="1">
    <citation type="submission" date="2021-11" db="EMBL/GenBank/DDBJ databases">
        <title>Genome sequence.</title>
        <authorList>
            <person name="Sun Q."/>
        </authorList>
    </citation>
    <scope>NUCLEOTIDE SEQUENCE [LARGE SCALE GENOMIC DNA]</scope>
    <source>
        <strain evidence="5 6">KCTC 12005</strain>
    </source>
</reference>
<name>A0AAW4XZ60_9BURK</name>
<gene>
    <name evidence="5" type="ORF">LPW39_16250</name>
</gene>
<evidence type="ECO:0000313" key="5">
    <source>
        <dbReference type="EMBL" id="MCD2166676.1"/>
    </source>
</evidence>
<dbReference type="GO" id="GO:0004757">
    <property type="term" value="F:sepiapterin reductase (NADP+) activity"/>
    <property type="evidence" value="ECO:0007669"/>
    <property type="project" value="TreeGrafter"/>
</dbReference>
<comment type="subcellular location">
    <subcellularLocation>
        <location evidence="1">Cytoplasm</location>
    </subcellularLocation>
</comment>
<evidence type="ECO:0000256" key="1">
    <source>
        <dbReference type="ARBA" id="ARBA00004496"/>
    </source>
</evidence>
<dbReference type="InterPro" id="IPR002347">
    <property type="entry name" value="SDR_fam"/>
</dbReference>
<protein>
    <submittedName>
        <fullName evidence="5">SDR family NAD(P)-dependent oxidoreductase</fullName>
    </submittedName>
</protein>
<dbReference type="AlphaFoldDB" id="A0AAW4XZ60"/>
<comment type="caution">
    <text evidence="5">The sequence shown here is derived from an EMBL/GenBank/DDBJ whole genome shotgun (WGS) entry which is preliminary data.</text>
</comment>
<dbReference type="InterPro" id="IPR020904">
    <property type="entry name" value="Sc_DH/Rdtase_CS"/>
</dbReference>
<dbReference type="PROSITE" id="PS00061">
    <property type="entry name" value="ADH_SHORT"/>
    <property type="match status" value="1"/>
</dbReference>